<evidence type="ECO:0000313" key="1">
    <source>
        <dbReference type="EMBL" id="MEJ8658790.1"/>
    </source>
</evidence>
<proteinExistence type="predicted"/>
<protein>
    <submittedName>
        <fullName evidence="1">Uncharacterized protein</fullName>
    </submittedName>
</protein>
<name>A0ACC6QKL0_9ACTN</name>
<dbReference type="EMBL" id="JBBKAI010000002">
    <property type="protein sequence ID" value="MEJ8658790.1"/>
    <property type="molecule type" value="Genomic_DNA"/>
</dbReference>
<gene>
    <name evidence="1" type="ORF">WKI58_20095</name>
</gene>
<evidence type="ECO:0000313" key="2">
    <source>
        <dbReference type="Proteomes" id="UP001375539"/>
    </source>
</evidence>
<keyword evidence="2" id="KW-1185">Reference proteome</keyword>
<accession>A0ACC6QKL0</accession>
<sequence length="292" mass="31174">MATDEARVFFSGADLKARGHTSEWVGHDVERCSVWARSDASGPVLRLQIRPVAAHRTSGAAEEASATPLGHGWNGSFLIRKNPEAAVLVDCDSLPGKGLLVLTESAEDVEDLSEQQVVQVARFATESARLAAKHFGCQGTLGERPPRVDRTDWQRRSPASASGTCRGVVDVRAARGAGITTVTEKPAGRALTESCSVETTGGGHYRLTACYGASAKQEIYLDTRYPGSVKGALMRPHTCRGAMETAYYKLVHFRPSGASGGAEPTERGTVGDPKQLLERFAAVSAERHGCPR</sequence>
<reference evidence="1" key="1">
    <citation type="submission" date="2024-03" db="EMBL/GenBank/DDBJ databases">
        <title>Novel Streptomyces species of biotechnological and ecological value are a feature of Machair soil.</title>
        <authorList>
            <person name="Prole J.R."/>
            <person name="Goodfellow M."/>
            <person name="Allenby N."/>
            <person name="Ward A.C."/>
        </authorList>
    </citation>
    <scope>NUCLEOTIDE SEQUENCE</scope>
    <source>
        <strain evidence="1">MS1.AVA.4</strain>
    </source>
</reference>
<comment type="caution">
    <text evidence="1">The sequence shown here is derived from an EMBL/GenBank/DDBJ whole genome shotgun (WGS) entry which is preliminary data.</text>
</comment>
<dbReference type="Proteomes" id="UP001375539">
    <property type="component" value="Unassembled WGS sequence"/>
</dbReference>
<organism evidence="1 2">
    <name type="scientific">Streptomyces pratisoli</name>
    <dbReference type="NCBI Taxonomy" id="3139917"/>
    <lineage>
        <taxon>Bacteria</taxon>
        <taxon>Bacillati</taxon>
        <taxon>Actinomycetota</taxon>
        <taxon>Actinomycetes</taxon>
        <taxon>Kitasatosporales</taxon>
        <taxon>Streptomycetaceae</taxon>
        <taxon>Streptomyces</taxon>
    </lineage>
</organism>